<name>A0ACB5T2W9_AMBMO</name>
<reference evidence="1" key="1">
    <citation type="submission" date="2023-04" db="EMBL/GenBank/DDBJ databases">
        <title>Ambrosiozyma monospora NBRC 10751.</title>
        <authorList>
            <person name="Ichikawa N."/>
            <person name="Sato H."/>
            <person name="Tonouchi N."/>
        </authorList>
    </citation>
    <scope>NUCLEOTIDE SEQUENCE</scope>
    <source>
        <strain evidence="1">NBRC 10751</strain>
    </source>
</reference>
<accession>A0ACB5T2W9</accession>
<gene>
    <name evidence="1" type="ORF">Amon02_000433500</name>
</gene>
<dbReference type="Proteomes" id="UP001165064">
    <property type="component" value="Unassembled WGS sequence"/>
</dbReference>
<comment type="caution">
    <text evidence="1">The sequence shown here is derived from an EMBL/GenBank/DDBJ whole genome shotgun (WGS) entry which is preliminary data.</text>
</comment>
<evidence type="ECO:0000313" key="1">
    <source>
        <dbReference type="EMBL" id="GME80202.1"/>
    </source>
</evidence>
<proteinExistence type="predicted"/>
<organism evidence="1 2">
    <name type="scientific">Ambrosiozyma monospora</name>
    <name type="common">Yeast</name>
    <name type="synonym">Endomycopsis monosporus</name>
    <dbReference type="NCBI Taxonomy" id="43982"/>
    <lineage>
        <taxon>Eukaryota</taxon>
        <taxon>Fungi</taxon>
        <taxon>Dikarya</taxon>
        <taxon>Ascomycota</taxon>
        <taxon>Saccharomycotina</taxon>
        <taxon>Pichiomycetes</taxon>
        <taxon>Pichiales</taxon>
        <taxon>Pichiaceae</taxon>
        <taxon>Ambrosiozyma</taxon>
    </lineage>
</organism>
<evidence type="ECO:0000313" key="2">
    <source>
        <dbReference type="Proteomes" id="UP001165064"/>
    </source>
</evidence>
<protein>
    <submittedName>
        <fullName evidence="1">Unnamed protein product</fullName>
    </submittedName>
</protein>
<dbReference type="EMBL" id="BSXS01002943">
    <property type="protein sequence ID" value="GME80202.1"/>
    <property type="molecule type" value="Genomic_DNA"/>
</dbReference>
<sequence>MIIINVEAELNVLNERFDSIFELPKSEFDGVRGLDKVEFKKLFCKAKGIEYVSEEQKKEQEKKKTEQSGGEEKKEKLDDDTYL</sequence>
<keyword evidence="2" id="KW-1185">Reference proteome</keyword>